<evidence type="ECO:0000313" key="10">
    <source>
        <dbReference type="Proteomes" id="UP000273536"/>
    </source>
</evidence>
<name>A0A0N8RPL0_PSESG</name>
<evidence type="ECO:0000313" key="7">
    <source>
        <dbReference type="EMBL" id="RMQ04632.1"/>
    </source>
</evidence>
<keyword evidence="1" id="KW-0812">Transmembrane</keyword>
<dbReference type="InterPro" id="IPR002656">
    <property type="entry name" value="Acyl_transf_3_dom"/>
</dbReference>
<proteinExistence type="predicted"/>
<evidence type="ECO:0000313" key="6">
    <source>
        <dbReference type="EMBL" id="RMO48195.1"/>
    </source>
</evidence>
<reference evidence="4 8" key="1">
    <citation type="submission" date="2015-07" db="EMBL/GenBank/DDBJ databases">
        <authorList>
            <person name="O'Brien H.E."/>
            <person name="Thakur S."/>
            <person name="Gong Y."/>
            <person name="Wang P.W."/>
            <person name="Guttman D.S."/>
        </authorList>
    </citation>
    <scope>NUCLEOTIDE SEQUENCE [LARGE SCALE GENOMIC DNA]</scope>
    <source>
        <strain evidence="4 8">BR1</strain>
    </source>
</reference>
<protein>
    <submittedName>
        <fullName evidence="4">Acyltransferase 3</fullName>
    </submittedName>
    <submittedName>
        <fullName evidence="5">Acyltransferase protein</fullName>
    </submittedName>
</protein>
<dbReference type="Proteomes" id="UP000272471">
    <property type="component" value="Unassembled WGS sequence"/>
</dbReference>
<feature type="transmembrane region" description="Helical" evidence="1">
    <location>
        <begin position="373"/>
        <end position="393"/>
    </location>
</feature>
<dbReference type="GO" id="GO:0009103">
    <property type="term" value="P:lipopolysaccharide biosynthetic process"/>
    <property type="evidence" value="ECO:0007669"/>
    <property type="project" value="TreeGrafter"/>
</dbReference>
<reference evidence="4 8" key="2">
    <citation type="submission" date="2015-10" db="EMBL/GenBank/DDBJ databases">
        <title>Comparative genomics and high-throughput reverse genetic screens identify a new phytobacterial MAMP and an Arabidopsis receptor required for immune elicitation.</title>
        <authorList>
            <person name="Mott G.A."/>
            <person name="Thakur S."/>
            <person name="Wang P.W."/>
            <person name="Desveaux D."/>
            <person name="Guttman D.S."/>
        </authorList>
    </citation>
    <scope>NUCLEOTIDE SEQUENCE [LARGE SCALE GENOMIC DNA]</scope>
    <source>
        <strain evidence="4 8">BR1</strain>
    </source>
</reference>
<keyword evidence="8" id="KW-1185">Reference proteome</keyword>
<dbReference type="AlphaFoldDB" id="A0A0N8RPL0"/>
<feature type="transmembrane region" description="Helical" evidence="1">
    <location>
        <begin position="332"/>
        <end position="353"/>
    </location>
</feature>
<evidence type="ECO:0000313" key="11">
    <source>
        <dbReference type="Proteomes" id="UP000280599"/>
    </source>
</evidence>
<dbReference type="InterPro" id="IPR050879">
    <property type="entry name" value="Acyltransferase_3"/>
</dbReference>
<dbReference type="Proteomes" id="UP000037836">
    <property type="component" value="Unassembled WGS sequence"/>
</dbReference>
<dbReference type="GO" id="GO:0016747">
    <property type="term" value="F:acyltransferase activity, transferring groups other than amino-acyl groups"/>
    <property type="evidence" value="ECO:0007669"/>
    <property type="project" value="InterPro"/>
</dbReference>
<dbReference type="EMBL" id="RBPS01000153">
    <property type="protein sequence ID" value="RMO37307.1"/>
    <property type="molecule type" value="Genomic_DNA"/>
</dbReference>
<accession>A0A0N8RPL0</accession>
<gene>
    <name evidence="4" type="ORF">AC496_2141</name>
    <name evidence="7" type="ORF">ALQ11_04911</name>
    <name evidence="6" type="ORF">ALQ41_100710</name>
    <name evidence="5" type="ORF">ALQ42_100672</name>
</gene>
<feature type="transmembrane region" description="Helical" evidence="1">
    <location>
        <begin position="247"/>
        <end position="266"/>
    </location>
</feature>
<evidence type="ECO:0000259" key="2">
    <source>
        <dbReference type="Pfam" id="PF01757"/>
    </source>
</evidence>
<keyword evidence="1" id="KW-0472">Membrane</keyword>
<dbReference type="PANTHER" id="PTHR23028">
    <property type="entry name" value="ACETYLTRANSFERASE"/>
    <property type="match status" value="1"/>
</dbReference>
<evidence type="ECO:0000313" key="4">
    <source>
        <dbReference type="EMBL" id="KPC45859.1"/>
    </source>
</evidence>
<sequence>MQRAFIAFHHFLYRAHFMGIPHNPALGYRPEIDGLRALAVIPVILYHAGLPLFSGGFVGVDIFFVISGYLITSIILAQMLNGRFSLIDFYERRARRILPALFVMMLVCLPVAWLTLDPSDLKYFAKSLVAVPTFSSNLLFWLESGYFDATAELKPLLHTWTLAVEEQYYLFFPPLLMLAWSMGRKWLIVLLIAAALASLALAELGARHNASNAFYLLPARAWELLTGSFIAFYFVWRPRSVDSASHLDQAATLLGILLIGYAVVCFDSSTPFPGLNALLPVLGAALIIVFGNGQTWVGNALSSRVTVLIGMISYSAYLWHQPVFAFARQRSLIEPGLPLMLALTLLSLLLAWLSWRFVEQPFRKAGAFNRRQLFASAGVASTLFVVLGLVGYLNNGFSQRFAVDPAMHQAFVDPQIREKCDRNLDSQGWNVDFCLFGLADSNVVPEMALFGDSHSEALLSTFDAAARDLGRTVAHIGLGGCLPLLGVDIAKGNYSAGVCEALANREFEYVKQRQIKKVVLVARWTLYTDGNYGERKMSKYFLTSRTHPEKNRETSRAVFRQAFETTIKAYRDIGTEVFIVAQVPQQLINPESLYYRLARDAWDSDAQKLQRVSELSVPVEKHALLQRFTRELFLHASQAKQIRLITLDEAFCKDKQCLIGDMNSYYKDFNHLNVKGAGLLAGQISHILDQ</sequence>
<dbReference type="InterPro" id="IPR043968">
    <property type="entry name" value="SGNH"/>
</dbReference>
<dbReference type="Pfam" id="PF01757">
    <property type="entry name" value="Acyl_transf_3"/>
    <property type="match status" value="1"/>
</dbReference>
<dbReference type="EMBL" id="RBPT01000168">
    <property type="protein sequence ID" value="RMO48195.1"/>
    <property type="molecule type" value="Genomic_DNA"/>
</dbReference>
<evidence type="ECO:0000313" key="5">
    <source>
        <dbReference type="EMBL" id="RMO37307.1"/>
    </source>
</evidence>
<feature type="transmembrane region" description="Helical" evidence="1">
    <location>
        <begin position="186"/>
        <end position="206"/>
    </location>
</feature>
<dbReference type="EMBL" id="LGLO01000030">
    <property type="protein sequence ID" value="KPC45859.1"/>
    <property type="molecule type" value="Genomic_DNA"/>
</dbReference>
<keyword evidence="1" id="KW-1133">Transmembrane helix</keyword>
<feature type="transmembrane region" description="Helical" evidence="1">
    <location>
        <begin position="97"/>
        <end position="116"/>
    </location>
</feature>
<dbReference type="EMBL" id="RBQX01000398">
    <property type="protein sequence ID" value="RMQ04632.1"/>
    <property type="molecule type" value="Genomic_DNA"/>
</dbReference>
<evidence type="ECO:0000313" key="8">
    <source>
        <dbReference type="Proteomes" id="UP000037836"/>
    </source>
</evidence>
<dbReference type="Proteomes" id="UP000273536">
    <property type="component" value="Unassembled WGS sequence"/>
</dbReference>
<feature type="transmembrane region" description="Helical" evidence="1">
    <location>
        <begin position="303"/>
        <end position="320"/>
    </location>
</feature>
<evidence type="ECO:0000256" key="1">
    <source>
        <dbReference type="SAM" id="Phobius"/>
    </source>
</evidence>
<organism evidence="5 10">
    <name type="scientific">Pseudomonas savastanoi pv. glycinea</name>
    <name type="common">Pseudomonas syringae pv. glycinea</name>
    <dbReference type="NCBI Taxonomy" id="318"/>
    <lineage>
        <taxon>Bacteria</taxon>
        <taxon>Pseudomonadati</taxon>
        <taxon>Pseudomonadota</taxon>
        <taxon>Gammaproteobacteria</taxon>
        <taxon>Pseudomonadales</taxon>
        <taxon>Pseudomonadaceae</taxon>
        <taxon>Pseudomonas</taxon>
    </lineage>
</organism>
<evidence type="ECO:0000259" key="3">
    <source>
        <dbReference type="Pfam" id="PF19040"/>
    </source>
</evidence>
<dbReference type="GO" id="GO:0016020">
    <property type="term" value="C:membrane"/>
    <property type="evidence" value="ECO:0007669"/>
    <property type="project" value="TreeGrafter"/>
</dbReference>
<evidence type="ECO:0000313" key="9">
    <source>
        <dbReference type="Proteomes" id="UP000272471"/>
    </source>
</evidence>
<feature type="transmembrane region" description="Helical" evidence="1">
    <location>
        <begin position="213"/>
        <end position="235"/>
    </location>
</feature>
<keyword evidence="5" id="KW-0012">Acyltransferase</keyword>
<keyword evidence="5" id="KW-0808">Transferase</keyword>
<feature type="domain" description="Acyltransferase 3" evidence="2">
    <location>
        <begin position="30"/>
        <end position="355"/>
    </location>
</feature>
<dbReference type="PANTHER" id="PTHR23028:SF53">
    <property type="entry name" value="ACYL_TRANSF_3 DOMAIN-CONTAINING PROTEIN"/>
    <property type="match status" value="1"/>
</dbReference>
<feature type="transmembrane region" description="Helical" evidence="1">
    <location>
        <begin position="52"/>
        <end position="76"/>
    </location>
</feature>
<dbReference type="Pfam" id="PF19040">
    <property type="entry name" value="SGNH"/>
    <property type="match status" value="1"/>
</dbReference>
<reference evidence="9 10" key="3">
    <citation type="submission" date="2018-08" db="EMBL/GenBank/DDBJ databases">
        <title>Recombination of ecologically and evolutionarily significant loci maintains genetic cohesion in the Pseudomonas syringae species complex.</title>
        <authorList>
            <person name="Dillon M."/>
            <person name="Thakur S."/>
            <person name="Almeida R.N.D."/>
            <person name="Weir B.S."/>
            <person name="Guttman D.S."/>
        </authorList>
    </citation>
    <scope>NUCLEOTIDE SEQUENCE [LARGE SCALE GENOMIC DNA]</scope>
    <source>
        <strain evidence="7 9">ICMP 4182</strain>
        <strain evidence="5 10">ICMP 6372</strain>
        <strain evidence="6 11">ICMP 867</strain>
    </source>
</reference>
<comment type="caution">
    <text evidence="5">The sequence shown here is derived from an EMBL/GenBank/DDBJ whole genome shotgun (WGS) entry which is preliminary data.</text>
</comment>
<feature type="domain" description="SGNH" evidence="3">
    <location>
        <begin position="429"/>
        <end position="684"/>
    </location>
</feature>
<feature type="transmembrane region" description="Helical" evidence="1">
    <location>
        <begin position="278"/>
        <end position="297"/>
    </location>
</feature>
<dbReference type="Proteomes" id="UP000280599">
    <property type="component" value="Unassembled WGS sequence"/>
</dbReference>